<dbReference type="AlphaFoldDB" id="A0A3M0KLT2"/>
<keyword evidence="1" id="KW-0812">Transmembrane</keyword>
<evidence type="ECO:0000313" key="2">
    <source>
        <dbReference type="EMBL" id="RMC14013.1"/>
    </source>
</evidence>
<feature type="transmembrane region" description="Helical" evidence="1">
    <location>
        <begin position="40"/>
        <end position="71"/>
    </location>
</feature>
<dbReference type="Proteomes" id="UP000269221">
    <property type="component" value="Unassembled WGS sequence"/>
</dbReference>
<keyword evidence="1" id="KW-1133">Transmembrane helix</keyword>
<comment type="caution">
    <text evidence="2">The sequence shown here is derived from an EMBL/GenBank/DDBJ whole genome shotgun (WGS) entry which is preliminary data.</text>
</comment>
<proteinExistence type="predicted"/>
<evidence type="ECO:0000256" key="1">
    <source>
        <dbReference type="SAM" id="Phobius"/>
    </source>
</evidence>
<organism evidence="2 3">
    <name type="scientific">Hirundo rustica rustica</name>
    <dbReference type="NCBI Taxonomy" id="333673"/>
    <lineage>
        <taxon>Eukaryota</taxon>
        <taxon>Metazoa</taxon>
        <taxon>Chordata</taxon>
        <taxon>Craniata</taxon>
        <taxon>Vertebrata</taxon>
        <taxon>Euteleostomi</taxon>
        <taxon>Archelosauria</taxon>
        <taxon>Archosauria</taxon>
        <taxon>Dinosauria</taxon>
        <taxon>Saurischia</taxon>
        <taxon>Theropoda</taxon>
        <taxon>Coelurosauria</taxon>
        <taxon>Aves</taxon>
        <taxon>Neognathae</taxon>
        <taxon>Neoaves</taxon>
        <taxon>Telluraves</taxon>
        <taxon>Australaves</taxon>
        <taxon>Passeriformes</taxon>
        <taxon>Sylvioidea</taxon>
        <taxon>Hirundinidae</taxon>
        <taxon>Hirundo</taxon>
    </lineage>
</organism>
<keyword evidence="1" id="KW-0472">Membrane</keyword>
<protein>
    <submittedName>
        <fullName evidence="2">Uncharacterized protein</fullName>
    </submittedName>
</protein>
<name>A0A3M0KLT2_HIRRU</name>
<accession>A0A3M0KLT2</accession>
<reference evidence="2 3" key="1">
    <citation type="submission" date="2018-07" db="EMBL/GenBank/DDBJ databases">
        <title>A high quality draft genome assembly of the barn swallow (H. rustica rustica).</title>
        <authorList>
            <person name="Formenti G."/>
            <person name="Chiara M."/>
            <person name="Poveda L."/>
            <person name="Francoijs K.-J."/>
            <person name="Bonisoli-Alquati A."/>
            <person name="Canova L."/>
            <person name="Gianfranceschi L."/>
            <person name="Horner D.S."/>
            <person name="Saino N."/>
        </authorList>
    </citation>
    <scope>NUCLEOTIDE SEQUENCE [LARGE SCALE GENOMIC DNA]</scope>
    <source>
        <strain evidence="2">Chelidonia</strain>
        <tissue evidence="2">Blood</tissue>
    </source>
</reference>
<gene>
    <name evidence="2" type="ORF">DUI87_09099</name>
</gene>
<evidence type="ECO:0000313" key="3">
    <source>
        <dbReference type="Proteomes" id="UP000269221"/>
    </source>
</evidence>
<dbReference type="EMBL" id="QRBI01000105">
    <property type="protein sequence ID" value="RMC14013.1"/>
    <property type="molecule type" value="Genomic_DNA"/>
</dbReference>
<keyword evidence="3" id="KW-1185">Reference proteome</keyword>
<sequence length="107" mass="12567">MEQKMPAWKGWFEFPSWVEGGQCTAMPPIIRSSFYFYRRIIFFIWLDLILEFFSNLIDSVMALSYLLVALWKRSLYTLSWPGHCDLLPSVFDCFAFNSTPSLSPDPH</sequence>